<dbReference type="InterPro" id="IPR022062">
    <property type="entry name" value="DUF3618"/>
</dbReference>
<evidence type="ECO:0000313" key="3">
    <source>
        <dbReference type="Proteomes" id="UP000444980"/>
    </source>
</evidence>
<protein>
    <recommendedName>
        <fullName evidence="4">DUF3618 domain-containing protein</fullName>
    </recommendedName>
</protein>
<proteinExistence type="predicted"/>
<dbReference type="Proteomes" id="UP000444980">
    <property type="component" value="Unassembled WGS sequence"/>
</dbReference>
<evidence type="ECO:0000256" key="1">
    <source>
        <dbReference type="SAM" id="Phobius"/>
    </source>
</evidence>
<feature type="transmembrane region" description="Helical" evidence="1">
    <location>
        <begin position="51"/>
        <end position="72"/>
    </location>
</feature>
<organism evidence="2 3">
    <name type="scientific">Gordonia crocea</name>
    <dbReference type="NCBI Taxonomy" id="589162"/>
    <lineage>
        <taxon>Bacteria</taxon>
        <taxon>Bacillati</taxon>
        <taxon>Actinomycetota</taxon>
        <taxon>Actinomycetes</taxon>
        <taxon>Mycobacteriales</taxon>
        <taxon>Gordoniaceae</taxon>
        <taxon>Gordonia</taxon>
    </lineage>
</organism>
<evidence type="ECO:0008006" key="4">
    <source>
        <dbReference type="Google" id="ProtNLM"/>
    </source>
</evidence>
<name>A0A7I9UWY6_9ACTN</name>
<dbReference type="Pfam" id="PF12277">
    <property type="entry name" value="DUF3618"/>
    <property type="match status" value="1"/>
</dbReference>
<dbReference type="EMBL" id="BJOU01000001">
    <property type="protein sequence ID" value="GED97499.1"/>
    <property type="molecule type" value="Genomic_DNA"/>
</dbReference>
<keyword evidence="3" id="KW-1185">Reference proteome</keyword>
<comment type="caution">
    <text evidence="2">The sequence shown here is derived from an EMBL/GenBank/DDBJ whole genome shotgun (WGS) entry which is preliminary data.</text>
</comment>
<dbReference type="OrthoDB" id="5196933at2"/>
<accession>A0A7I9UWY6</accession>
<keyword evidence="1" id="KW-1133">Transmembrane helix</keyword>
<gene>
    <name evidence="2" type="ORF">nbrc107697_15380</name>
</gene>
<reference evidence="3" key="1">
    <citation type="submission" date="2019-06" db="EMBL/GenBank/DDBJ databases">
        <title>Gordonia isolated from sludge of a wastewater treatment plant.</title>
        <authorList>
            <person name="Tamura T."/>
            <person name="Aoyama K."/>
            <person name="Kang Y."/>
            <person name="Saito S."/>
            <person name="Akiyama N."/>
            <person name="Yazawa K."/>
            <person name="Gonoi T."/>
            <person name="Mikami Y."/>
        </authorList>
    </citation>
    <scope>NUCLEOTIDE SEQUENCE [LARGE SCALE GENOMIC DNA]</scope>
    <source>
        <strain evidence="3">NBRC 107697</strain>
    </source>
</reference>
<keyword evidence="1" id="KW-0812">Transmembrane</keyword>
<sequence length="80" mass="8759">MAKDTERIEQQIAQAREDLASTLDQLADRANPQRLADDAKSRAIATLNTPAVKYTVVGVGVGFAGLVLLSIIRKLRGRRR</sequence>
<keyword evidence="1" id="KW-0472">Membrane</keyword>
<evidence type="ECO:0000313" key="2">
    <source>
        <dbReference type="EMBL" id="GED97499.1"/>
    </source>
</evidence>
<dbReference type="RefSeq" id="WP_161926814.1">
    <property type="nucleotide sequence ID" value="NZ_BJOU01000001.1"/>
</dbReference>
<dbReference type="AlphaFoldDB" id="A0A7I9UWY6"/>